<feature type="domain" description="CRAL-TRIO" evidence="1">
    <location>
        <begin position="77"/>
        <end position="252"/>
    </location>
</feature>
<sequence>MSDIETILENLSPKQEAILQDFKGRVQDVLRPGDDNFFLLRWLKARNFDIGKSEQMLRKSMEWRRNYGTDDILKWDPPEVLKKYWPGGIFGFDRQGHPILWQLSNNFDARGMLKSVKRSDVVKYHIWRMEKLNSLCREQSTKLGKRIACSVHVSDLSGFSLKMVFTPGIPDMMKEVFALIEANYPEDLYASYVINVPSTFVIFFNIIRPFLSESTKKKVHMCGRNWRERLITEVANPEQIPTYWGGTAKYPDELCTDYINPCVKIPAEYYIQDKVTINKDVMSKVTVPRGGSHQLSYDITHPGTVIRWVFETDHYDIAYGIFFKLETSDTNKTEGKKAKGNVNKNDGLKEIKPLSRVNSQMVPEDGNVTCSKPGTYIFQFDNTYSWVHSKNVYYELEVLAPVSDPVVFRDIPESEREILETTYL</sequence>
<dbReference type="PROSITE" id="PS50191">
    <property type="entry name" value="CRAL_TRIO"/>
    <property type="match status" value="1"/>
</dbReference>
<dbReference type="InterPro" id="IPR011074">
    <property type="entry name" value="CRAL/TRIO_N_dom"/>
</dbReference>
<evidence type="ECO:0008006" key="5">
    <source>
        <dbReference type="Google" id="ProtNLM"/>
    </source>
</evidence>
<keyword evidence="4" id="KW-1185">Reference proteome</keyword>
<dbReference type="Proteomes" id="UP001208570">
    <property type="component" value="Unassembled WGS sequence"/>
</dbReference>
<dbReference type="SUPFAM" id="SSF46938">
    <property type="entry name" value="CRAL/TRIO N-terminal domain"/>
    <property type="match status" value="1"/>
</dbReference>
<evidence type="ECO:0000259" key="1">
    <source>
        <dbReference type="PROSITE" id="PS50191"/>
    </source>
</evidence>
<comment type="caution">
    <text evidence="3">The sequence shown here is derived from an EMBL/GenBank/DDBJ whole genome shotgun (WGS) entry which is preliminary data.</text>
</comment>
<evidence type="ECO:0000313" key="4">
    <source>
        <dbReference type="Proteomes" id="UP001208570"/>
    </source>
</evidence>
<dbReference type="SUPFAM" id="SSF101576">
    <property type="entry name" value="Supernatant protein factor (SPF), C-terminal domain"/>
    <property type="match status" value="1"/>
</dbReference>
<name>A0AAD9IZF3_9ANNE</name>
<dbReference type="PANTHER" id="PTHR23324:SF83">
    <property type="entry name" value="SEC14-LIKE PROTEIN 2"/>
    <property type="match status" value="1"/>
</dbReference>
<dbReference type="SMART" id="SM00516">
    <property type="entry name" value="SEC14"/>
    <property type="match status" value="1"/>
</dbReference>
<evidence type="ECO:0000313" key="3">
    <source>
        <dbReference type="EMBL" id="KAK2143145.1"/>
    </source>
</evidence>
<dbReference type="InterPro" id="IPR036865">
    <property type="entry name" value="CRAL-TRIO_dom_sf"/>
</dbReference>
<dbReference type="InterPro" id="IPR001251">
    <property type="entry name" value="CRAL-TRIO_dom"/>
</dbReference>
<dbReference type="Pfam" id="PF00650">
    <property type="entry name" value="CRAL_TRIO"/>
    <property type="match status" value="1"/>
</dbReference>
<dbReference type="GO" id="GO:0005737">
    <property type="term" value="C:cytoplasm"/>
    <property type="evidence" value="ECO:0007669"/>
    <property type="project" value="TreeGrafter"/>
</dbReference>
<accession>A0AAD9IZF3</accession>
<organism evidence="3 4">
    <name type="scientific">Paralvinella palmiformis</name>
    <dbReference type="NCBI Taxonomy" id="53620"/>
    <lineage>
        <taxon>Eukaryota</taxon>
        <taxon>Metazoa</taxon>
        <taxon>Spiralia</taxon>
        <taxon>Lophotrochozoa</taxon>
        <taxon>Annelida</taxon>
        <taxon>Polychaeta</taxon>
        <taxon>Sedentaria</taxon>
        <taxon>Canalipalpata</taxon>
        <taxon>Terebellida</taxon>
        <taxon>Terebelliformia</taxon>
        <taxon>Alvinellidae</taxon>
        <taxon>Paralvinella</taxon>
    </lineage>
</organism>
<proteinExistence type="predicted"/>
<dbReference type="AlphaFoldDB" id="A0AAD9IZF3"/>
<dbReference type="PANTHER" id="PTHR23324">
    <property type="entry name" value="SEC14 RELATED PROTEIN"/>
    <property type="match status" value="1"/>
</dbReference>
<gene>
    <name evidence="3" type="ORF">LSH36_873g00008</name>
</gene>
<dbReference type="InterPro" id="IPR051064">
    <property type="entry name" value="SEC14/CRAL-TRIO_domain"/>
</dbReference>
<dbReference type="Gene3D" id="2.60.120.680">
    <property type="entry name" value="GOLD domain"/>
    <property type="match status" value="1"/>
</dbReference>
<dbReference type="InterPro" id="IPR036598">
    <property type="entry name" value="GOLD_dom_sf"/>
</dbReference>
<dbReference type="SUPFAM" id="SSF52087">
    <property type="entry name" value="CRAL/TRIO domain"/>
    <property type="match status" value="1"/>
</dbReference>
<dbReference type="EMBL" id="JAODUP010000873">
    <property type="protein sequence ID" value="KAK2143145.1"/>
    <property type="molecule type" value="Genomic_DNA"/>
</dbReference>
<dbReference type="CDD" id="cd00170">
    <property type="entry name" value="SEC14"/>
    <property type="match status" value="1"/>
</dbReference>
<evidence type="ECO:0000259" key="2">
    <source>
        <dbReference type="PROSITE" id="PS50866"/>
    </source>
</evidence>
<dbReference type="InterPro" id="IPR036273">
    <property type="entry name" value="CRAL/TRIO_N_dom_sf"/>
</dbReference>
<reference evidence="3" key="1">
    <citation type="journal article" date="2023" name="Mol. Biol. Evol.">
        <title>Third-Generation Sequencing Reveals the Adaptive Role of the Epigenome in Three Deep-Sea Polychaetes.</title>
        <authorList>
            <person name="Perez M."/>
            <person name="Aroh O."/>
            <person name="Sun Y."/>
            <person name="Lan Y."/>
            <person name="Juniper S.K."/>
            <person name="Young C.R."/>
            <person name="Angers B."/>
            <person name="Qian P.Y."/>
        </authorList>
    </citation>
    <scope>NUCLEOTIDE SEQUENCE</scope>
    <source>
        <strain evidence="3">P08H-3</strain>
    </source>
</reference>
<dbReference type="Gene3D" id="3.40.525.10">
    <property type="entry name" value="CRAL-TRIO lipid binding domain"/>
    <property type="match status" value="1"/>
</dbReference>
<dbReference type="PRINTS" id="PR00180">
    <property type="entry name" value="CRETINALDHBP"/>
</dbReference>
<dbReference type="InterPro" id="IPR009038">
    <property type="entry name" value="GOLD_dom"/>
</dbReference>
<dbReference type="PROSITE" id="PS50866">
    <property type="entry name" value="GOLD"/>
    <property type="match status" value="1"/>
</dbReference>
<protein>
    <recommendedName>
        <fullName evidence="5">SEC14-like protein 2</fullName>
    </recommendedName>
</protein>
<dbReference type="SMART" id="SM01100">
    <property type="entry name" value="CRAL_TRIO_N"/>
    <property type="match status" value="1"/>
</dbReference>
<feature type="domain" description="GOLD" evidence="2">
    <location>
        <begin position="278"/>
        <end position="398"/>
    </location>
</feature>